<dbReference type="EMBL" id="JAFEMO010000006">
    <property type="protein sequence ID" value="KAH7569419.1"/>
    <property type="molecule type" value="Genomic_DNA"/>
</dbReference>
<evidence type="ECO:0000313" key="2">
    <source>
        <dbReference type="Proteomes" id="UP000827721"/>
    </source>
</evidence>
<dbReference type="Proteomes" id="UP000827721">
    <property type="component" value="Unassembled WGS sequence"/>
</dbReference>
<proteinExistence type="predicted"/>
<organism evidence="1 2">
    <name type="scientific">Xanthoceras sorbifolium</name>
    <dbReference type="NCBI Taxonomy" id="99658"/>
    <lineage>
        <taxon>Eukaryota</taxon>
        <taxon>Viridiplantae</taxon>
        <taxon>Streptophyta</taxon>
        <taxon>Embryophyta</taxon>
        <taxon>Tracheophyta</taxon>
        <taxon>Spermatophyta</taxon>
        <taxon>Magnoliopsida</taxon>
        <taxon>eudicotyledons</taxon>
        <taxon>Gunneridae</taxon>
        <taxon>Pentapetalae</taxon>
        <taxon>rosids</taxon>
        <taxon>malvids</taxon>
        <taxon>Sapindales</taxon>
        <taxon>Sapindaceae</taxon>
        <taxon>Xanthoceroideae</taxon>
        <taxon>Xanthoceras</taxon>
    </lineage>
</organism>
<protein>
    <submittedName>
        <fullName evidence="1">Uncharacterized protein</fullName>
    </submittedName>
</protein>
<evidence type="ECO:0000313" key="1">
    <source>
        <dbReference type="EMBL" id="KAH7569419.1"/>
    </source>
</evidence>
<sequence length="187" mass="20849">MTKESQSFPFSRTLFFLGSRRRTELETEARQPTTNLQGGASQTAMNKLFKAFTNEANNGKCVSASTLTGKYAAQQIRVSVHCRRLSKWMMRITVEVNASMVVATDMKSKAKPSVSILGSKRWKSSSSKDDVRMERNITTAVKEEDNEMTSEMLKNRKKRGVEEDWSTIFVISATGYGEGGSEDHGGD</sequence>
<accession>A0ABQ8HYJ1</accession>
<keyword evidence="2" id="KW-1185">Reference proteome</keyword>
<gene>
    <name evidence="1" type="ORF">JRO89_XS06G0158400</name>
</gene>
<name>A0ABQ8HYJ1_9ROSI</name>
<comment type="caution">
    <text evidence="1">The sequence shown here is derived from an EMBL/GenBank/DDBJ whole genome shotgun (WGS) entry which is preliminary data.</text>
</comment>
<reference evidence="1 2" key="1">
    <citation type="submission" date="2021-02" db="EMBL/GenBank/DDBJ databases">
        <title>Plant Genome Project.</title>
        <authorList>
            <person name="Zhang R.-G."/>
        </authorList>
    </citation>
    <scope>NUCLEOTIDE SEQUENCE [LARGE SCALE GENOMIC DNA]</scope>
    <source>
        <tissue evidence="1">Leaves</tissue>
    </source>
</reference>